<evidence type="ECO:0000313" key="6">
    <source>
        <dbReference type="EMBL" id="KDR86162.1"/>
    </source>
</evidence>
<keyword evidence="7" id="KW-1185">Reference proteome</keyword>
<dbReference type="InterPro" id="IPR000073">
    <property type="entry name" value="AB_hydrolase_1"/>
</dbReference>
<name>A0A067TUY1_GALM3</name>
<dbReference type="InterPro" id="IPR013595">
    <property type="entry name" value="Pept_S33_TAP-like_C"/>
</dbReference>
<dbReference type="GO" id="GO:0016787">
    <property type="term" value="F:hydrolase activity"/>
    <property type="evidence" value="ECO:0007669"/>
    <property type="project" value="UniProtKB-KW"/>
</dbReference>
<dbReference type="HOGENOM" id="CLU_013364_5_2_1"/>
<evidence type="ECO:0000313" key="7">
    <source>
        <dbReference type="Proteomes" id="UP000027222"/>
    </source>
</evidence>
<organism evidence="6 7">
    <name type="scientific">Galerina marginata (strain CBS 339.88)</name>
    <dbReference type="NCBI Taxonomy" id="685588"/>
    <lineage>
        <taxon>Eukaryota</taxon>
        <taxon>Fungi</taxon>
        <taxon>Dikarya</taxon>
        <taxon>Basidiomycota</taxon>
        <taxon>Agaricomycotina</taxon>
        <taxon>Agaricomycetes</taxon>
        <taxon>Agaricomycetidae</taxon>
        <taxon>Agaricales</taxon>
        <taxon>Agaricineae</taxon>
        <taxon>Strophariaceae</taxon>
        <taxon>Galerina</taxon>
    </lineage>
</organism>
<dbReference type="InterPro" id="IPR029058">
    <property type="entry name" value="AB_hydrolase_fold"/>
</dbReference>
<evidence type="ECO:0000256" key="3">
    <source>
        <dbReference type="SAM" id="SignalP"/>
    </source>
</evidence>
<feature type="domain" description="AB hydrolase-1" evidence="4">
    <location>
        <begin position="92"/>
        <end position="269"/>
    </location>
</feature>
<evidence type="ECO:0000256" key="2">
    <source>
        <dbReference type="ARBA" id="ARBA00022801"/>
    </source>
</evidence>
<protein>
    <submittedName>
        <fullName evidence="6">Uncharacterized protein</fullName>
    </submittedName>
</protein>
<dbReference type="InterPro" id="IPR051601">
    <property type="entry name" value="Serine_prot/Carboxylest_S33"/>
</dbReference>
<comment type="similarity">
    <text evidence="1">Belongs to the peptidase S33 family.</text>
</comment>
<gene>
    <name evidence="6" type="ORF">GALMADRAFT_132746</name>
</gene>
<keyword evidence="2" id="KW-0378">Hydrolase</keyword>
<evidence type="ECO:0000259" key="5">
    <source>
        <dbReference type="Pfam" id="PF08386"/>
    </source>
</evidence>
<evidence type="ECO:0000256" key="1">
    <source>
        <dbReference type="ARBA" id="ARBA00010088"/>
    </source>
</evidence>
<dbReference type="Gene3D" id="3.40.50.1820">
    <property type="entry name" value="alpha/beta hydrolase"/>
    <property type="match status" value="1"/>
</dbReference>
<dbReference type="Pfam" id="PF08386">
    <property type="entry name" value="Abhydrolase_4"/>
    <property type="match status" value="1"/>
</dbReference>
<dbReference type="OrthoDB" id="425534at2759"/>
<feature type="chain" id="PRO_5001647189" evidence="3">
    <location>
        <begin position="30"/>
        <end position="562"/>
    </location>
</feature>
<dbReference type="Proteomes" id="UP000027222">
    <property type="component" value="Unassembled WGS sequence"/>
</dbReference>
<dbReference type="Pfam" id="PF00561">
    <property type="entry name" value="Abhydrolase_1"/>
    <property type="match status" value="1"/>
</dbReference>
<dbReference type="SUPFAM" id="SSF53474">
    <property type="entry name" value="alpha/beta-Hydrolases"/>
    <property type="match status" value="1"/>
</dbReference>
<keyword evidence="3" id="KW-0732">Signal</keyword>
<dbReference type="AlphaFoldDB" id="A0A067TUY1"/>
<dbReference type="PANTHER" id="PTHR43248">
    <property type="entry name" value="2-SUCCINYL-6-HYDROXY-2,4-CYCLOHEXADIENE-1-CARBOXYLATE SYNTHASE"/>
    <property type="match status" value="1"/>
</dbReference>
<reference evidence="7" key="1">
    <citation type="journal article" date="2014" name="Proc. Natl. Acad. Sci. U.S.A.">
        <title>Extensive sampling of basidiomycete genomes demonstrates inadequacy of the white-rot/brown-rot paradigm for wood decay fungi.</title>
        <authorList>
            <person name="Riley R."/>
            <person name="Salamov A.A."/>
            <person name="Brown D.W."/>
            <person name="Nagy L.G."/>
            <person name="Floudas D."/>
            <person name="Held B.W."/>
            <person name="Levasseur A."/>
            <person name="Lombard V."/>
            <person name="Morin E."/>
            <person name="Otillar R."/>
            <person name="Lindquist E.A."/>
            <person name="Sun H."/>
            <person name="LaButti K.M."/>
            <person name="Schmutz J."/>
            <person name="Jabbour D."/>
            <person name="Luo H."/>
            <person name="Baker S.E."/>
            <person name="Pisabarro A.G."/>
            <person name="Walton J.D."/>
            <person name="Blanchette R.A."/>
            <person name="Henrissat B."/>
            <person name="Martin F."/>
            <person name="Cullen D."/>
            <person name="Hibbett D.S."/>
            <person name="Grigoriev I.V."/>
        </authorList>
    </citation>
    <scope>NUCLEOTIDE SEQUENCE [LARGE SCALE GENOMIC DNA]</scope>
    <source>
        <strain evidence="7">CBS 339.88</strain>
    </source>
</reference>
<evidence type="ECO:0000259" key="4">
    <source>
        <dbReference type="Pfam" id="PF00561"/>
    </source>
</evidence>
<feature type="signal peptide" evidence="3">
    <location>
        <begin position="1"/>
        <end position="29"/>
    </location>
</feature>
<dbReference type="PANTHER" id="PTHR43248:SF25">
    <property type="entry name" value="AB HYDROLASE-1 DOMAIN-CONTAINING PROTEIN-RELATED"/>
    <property type="match status" value="1"/>
</dbReference>
<dbReference type="STRING" id="685588.A0A067TUY1"/>
<dbReference type="EMBL" id="KL142367">
    <property type="protein sequence ID" value="KDR86162.1"/>
    <property type="molecule type" value="Genomic_DNA"/>
</dbReference>
<accession>A0A067TUY1</accession>
<sequence length="562" mass="60114">MLLSIIRHDLPMVVVALHFILMSRSQVYAKTDFEGSALDASNLSWTSCYSSPLQCSRLTAPLNYSNPNAGSISLALIRIPSPLSGTPSYRGPILFNPGGPGGSGVQGIAAFGAQIATAVGPEFDVVSFDPRGVGNSTPSISFFNSDIERAAFDFGPNQVDAAATPDALPRQWAHFQVLGRLAQDRDNGILAHVTTDNVARDMLHIVEALGQTKLKYWGISYGSVLGATFASLFPDKVDRLIIDGLSIHYRYDLDSDNMLGVLDMEGYYSSNWANEVLDTDKVLQAFFDGCFKAGPKACAFYDKSPAAISHNLDALYKKVIAQPIVAYSPSLPTYGIIDYATLKNAVFSSFYSPYNTFAPLAQGLSDLRNGNGSLLLQLSLPHANEVITAIACGDAIKITDDAAGLQKYTESISNISSFSSLIVATRILCSGWRIHPNNFRGPIKGNTSFPLLLIGNTADPVAPLSNAIKTSKSFPGSVVLTQDSPGHTSFSIPSECTIGYIKGYFQNGTLPTAGTVCSVAGDLFPLASTSTARNTVQPRGSVQDVINALRISYGDASRVRLF</sequence>
<proteinExistence type="inferred from homology"/>
<feature type="domain" description="Peptidase S33 tripeptidyl aminopeptidase-like C-terminal" evidence="5">
    <location>
        <begin position="421"/>
        <end position="517"/>
    </location>
</feature>